<dbReference type="InterPro" id="IPR020846">
    <property type="entry name" value="MFS_dom"/>
</dbReference>
<feature type="transmembrane region" description="Helical" evidence="7">
    <location>
        <begin position="131"/>
        <end position="148"/>
    </location>
</feature>
<evidence type="ECO:0000256" key="3">
    <source>
        <dbReference type="ARBA" id="ARBA00022989"/>
    </source>
</evidence>
<feature type="transmembrane region" description="Helical" evidence="7">
    <location>
        <begin position="437"/>
        <end position="461"/>
    </location>
</feature>
<evidence type="ECO:0000256" key="7">
    <source>
        <dbReference type="SAM" id="Phobius"/>
    </source>
</evidence>
<keyword evidence="2 7" id="KW-0812">Transmembrane</keyword>
<feature type="domain" description="Major facilitator superfamily (MFS) profile" evidence="8">
    <location>
        <begin position="57"/>
        <end position="553"/>
    </location>
</feature>
<organism evidence="9 10">
    <name type="scientific">Fusarium redolens</name>
    <dbReference type="NCBI Taxonomy" id="48865"/>
    <lineage>
        <taxon>Eukaryota</taxon>
        <taxon>Fungi</taxon>
        <taxon>Dikarya</taxon>
        <taxon>Ascomycota</taxon>
        <taxon>Pezizomycotina</taxon>
        <taxon>Sordariomycetes</taxon>
        <taxon>Hypocreomycetidae</taxon>
        <taxon>Hypocreales</taxon>
        <taxon>Nectriaceae</taxon>
        <taxon>Fusarium</taxon>
        <taxon>Fusarium redolens species complex</taxon>
    </lineage>
</organism>
<feature type="region of interest" description="Disordered" evidence="6">
    <location>
        <begin position="1"/>
        <end position="23"/>
    </location>
</feature>
<gene>
    <name evidence="9" type="ORF">BKA55DRAFT_268909</name>
</gene>
<dbReference type="InterPro" id="IPR011701">
    <property type="entry name" value="MFS"/>
</dbReference>
<evidence type="ECO:0000256" key="1">
    <source>
        <dbReference type="ARBA" id="ARBA00004141"/>
    </source>
</evidence>
<dbReference type="PANTHER" id="PTHR23502">
    <property type="entry name" value="MAJOR FACILITATOR SUPERFAMILY"/>
    <property type="match status" value="1"/>
</dbReference>
<comment type="caution">
    <text evidence="9">The sequence shown here is derived from an EMBL/GenBank/DDBJ whole genome shotgun (WGS) entry which is preliminary data.</text>
</comment>
<feature type="transmembrane region" description="Helical" evidence="7">
    <location>
        <begin position="323"/>
        <end position="345"/>
    </location>
</feature>
<evidence type="ECO:0000259" key="8">
    <source>
        <dbReference type="PROSITE" id="PS50850"/>
    </source>
</evidence>
<dbReference type="PANTHER" id="PTHR23502:SF34">
    <property type="entry name" value="PROTEIN HOL1"/>
    <property type="match status" value="1"/>
</dbReference>
<proteinExistence type="predicted"/>
<dbReference type="GO" id="GO:0022857">
    <property type="term" value="F:transmembrane transporter activity"/>
    <property type="evidence" value="ECO:0007669"/>
    <property type="project" value="InterPro"/>
</dbReference>
<dbReference type="EMBL" id="JAGMUX010000004">
    <property type="protein sequence ID" value="KAH7260701.1"/>
    <property type="molecule type" value="Genomic_DNA"/>
</dbReference>
<evidence type="ECO:0000256" key="6">
    <source>
        <dbReference type="SAM" id="MobiDB-lite"/>
    </source>
</evidence>
<dbReference type="AlphaFoldDB" id="A0A9P9HNP7"/>
<dbReference type="PROSITE" id="PS50850">
    <property type="entry name" value="MFS"/>
    <property type="match status" value="1"/>
</dbReference>
<reference evidence="9" key="1">
    <citation type="journal article" date="2021" name="Nat. Commun.">
        <title>Genetic determinants of endophytism in the Arabidopsis root mycobiome.</title>
        <authorList>
            <person name="Mesny F."/>
            <person name="Miyauchi S."/>
            <person name="Thiergart T."/>
            <person name="Pickel B."/>
            <person name="Atanasova L."/>
            <person name="Karlsson M."/>
            <person name="Huettel B."/>
            <person name="Barry K.W."/>
            <person name="Haridas S."/>
            <person name="Chen C."/>
            <person name="Bauer D."/>
            <person name="Andreopoulos W."/>
            <person name="Pangilinan J."/>
            <person name="LaButti K."/>
            <person name="Riley R."/>
            <person name="Lipzen A."/>
            <person name="Clum A."/>
            <person name="Drula E."/>
            <person name="Henrissat B."/>
            <person name="Kohler A."/>
            <person name="Grigoriev I.V."/>
            <person name="Martin F.M."/>
            <person name="Hacquard S."/>
        </authorList>
    </citation>
    <scope>NUCLEOTIDE SEQUENCE</scope>
    <source>
        <strain evidence="9">MPI-CAGE-AT-0023</strain>
    </source>
</reference>
<feature type="transmembrane region" description="Helical" evidence="7">
    <location>
        <begin position="190"/>
        <end position="213"/>
    </location>
</feature>
<sequence>MSSGVPKHSMGTSNVRSNMLGGLRLRNPETNTMILIPTPTDDPNDPLNWSKPYRIYIAILVSCAIFFSNFLAAGPSVAIISTTESFFGPAGSDFDENLSRIAYFFTTTALLQGMGNLIWMPFVAKYGRRPIYVASFILYTAFAAWAGGATTYGSALAARILMGFASGVAECLAPLTISDLFFLHERGAVMAIYTTALSAGVGAGIIIAGLITINLSWRYIYWIAVALVGACTILIIFTFPETVFHRQEISSASHADLGPNTAHTRHCKLEDMDTDNAQSDDISPSGLRLSYSASPKRTYLQGLSMYSGIHTKESFFKLFFRPIVLLALPPVLWATLVMSVTIGFLVAISSNFAVAFDATYGFEPWQAGLCFVACLVGAGIGAFFGGHFSDMVADKLTRTNGGIREPEMRLPAITISFVIAPVSLVLYGVGIDRSWHWIVPTIGLGLLNLAIVQATNISLVYTIDSYRPVAGELAVTQLAFKSAFGFLLSFYTNPWIDESGYDNAFSAMAGISGVVIMCWVPLYIWGGRIRHATWRWGFIQSHVHWNADRQVGE</sequence>
<dbReference type="Proteomes" id="UP000720189">
    <property type="component" value="Unassembled WGS sequence"/>
</dbReference>
<keyword evidence="10" id="KW-1185">Reference proteome</keyword>
<keyword evidence="3 7" id="KW-1133">Transmembrane helix</keyword>
<evidence type="ECO:0000256" key="5">
    <source>
        <dbReference type="ARBA" id="ARBA00023180"/>
    </source>
</evidence>
<feature type="transmembrane region" description="Helical" evidence="7">
    <location>
        <begin position="365"/>
        <end position="389"/>
    </location>
</feature>
<keyword evidence="5" id="KW-0325">Glycoprotein</keyword>
<dbReference type="InterPro" id="IPR036259">
    <property type="entry name" value="MFS_trans_sf"/>
</dbReference>
<dbReference type="SUPFAM" id="SSF103473">
    <property type="entry name" value="MFS general substrate transporter"/>
    <property type="match status" value="1"/>
</dbReference>
<feature type="transmembrane region" description="Helical" evidence="7">
    <location>
        <begin position="504"/>
        <end position="525"/>
    </location>
</feature>
<protein>
    <submittedName>
        <fullName evidence="9">Major facilitator superfamily domain-containing protein</fullName>
    </submittedName>
</protein>
<dbReference type="RefSeq" id="XP_046052578.1">
    <property type="nucleotide sequence ID" value="XM_046185458.1"/>
</dbReference>
<name>A0A9P9HNP7_FUSRE</name>
<feature type="transmembrane region" description="Helical" evidence="7">
    <location>
        <begin position="473"/>
        <end position="492"/>
    </location>
</feature>
<dbReference type="GeneID" id="70215412"/>
<feature type="transmembrane region" description="Helical" evidence="7">
    <location>
        <begin position="160"/>
        <end position="183"/>
    </location>
</feature>
<feature type="transmembrane region" description="Helical" evidence="7">
    <location>
        <begin position="410"/>
        <end position="431"/>
    </location>
</feature>
<accession>A0A9P9HNP7</accession>
<feature type="transmembrane region" description="Helical" evidence="7">
    <location>
        <begin position="219"/>
        <end position="239"/>
    </location>
</feature>
<feature type="transmembrane region" description="Helical" evidence="7">
    <location>
        <begin position="101"/>
        <end position="119"/>
    </location>
</feature>
<evidence type="ECO:0000256" key="2">
    <source>
        <dbReference type="ARBA" id="ARBA00022692"/>
    </source>
</evidence>
<comment type="subcellular location">
    <subcellularLocation>
        <location evidence="1">Membrane</location>
        <topology evidence="1">Multi-pass membrane protein</topology>
    </subcellularLocation>
</comment>
<evidence type="ECO:0000313" key="9">
    <source>
        <dbReference type="EMBL" id="KAH7260701.1"/>
    </source>
</evidence>
<dbReference type="Pfam" id="PF07690">
    <property type="entry name" value="MFS_1"/>
    <property type="match status" value="1"/>
</dbReference>
<dbReference type="GO" id="GO:0005886">
    <property type="term" value="C:plasma membrane"/>
    <property type="evidence" value="ECO:0007669"/>
    <property type="project" value="TreeGrafter"/>
</dbReference>
<evidence type="ECO:0000313" key="10">
    <source>
        <dbReference type="Proteomes" id="UP000720189"/>
    </source>
</evidence>
<feature type="transmembrane region" description="Helical" evidence="7">
    <location>
        <begin position="55"/>
        <end position="81"/>
    </location>
</feature>
<dbReference type="Gene3D" id="1.20.1250.20">
    <property type="entry name" value="MFS general substrate transporter like domains"/>
    <property type="match status" value="1"/>
</dbReference>
<dbReference type="OrthoDB" id="2585655at2759"/>
<keyword evidence="4 7" id="KW-0472">Membrane</keyword>
<evidence type="ECO:0000256" key="4">
    <source>
        <dbReference type="ARBA" id="ARBA00023136"/>
    </source>
</evidence>